<proteinExistence type="predicted"/>
<dbReference type="InParanoid" id="B4LGC9"/>
<dbReference type="OMA" id="HICYADE"/>
<dbReference type="Proteomes" id="UP000008792">
    <property type="component" value="Unassembled WGS sequence"/>
</dbReference>
<dbReference type="InterPro" id="IPR058250">
    <property type="entry name" value="CCC"/>
</dbReference>
<evidence type="ECO:0000259" key="1">
    <source>
        <dbReference type="Pfam" id="PF26644"/>
    </source>
</evidence>
<dbReference type="PhylomeDB" id="B4LGC9"/>
<gene>
    <name evidence="2" type="primary">Dvir\GJ11521</name>
    <name evidence="2" type="ORF">Dvir_GJ11521</name>
</gene>
<protein>
    <recommendedName>
        <fullName evidence="1">CCC domain-containing protein</fullName>
    </recommendedName>
</protein>
<dbReference type="HOGENOM" id="CLU_103089_0_0_1"/>
<dbReference type="PROSITE" id="PS51257">
    <property type="entry name" value="PROKAR_LIPOPROTEIN"/>
    <property type="match status" value="1"/>
</dbReference>
<evidence type="ECO:0000313" key="2">
    <source>
        <dbReference type="EMBL" id="EDW70458.1"/>
    </source>
</evidence>
<dbReference type="Pfam" id="PF26644">
    <property type="entry name" value="CCC"/>
    <property type="match status" value="1"/>
</dbReference>
<accession>B4LGC9</accession>
<dbReference type="eggNOG" id="ENOG502S907">
    <property type="taxonomic scope" value="Eukaryota"/>
</dbReference>
<evidence type="ECO:0000313" key="3">
    <source>
        <dbReference type="Proteomes" id="UP000008792"/>
    </source>
</evidence>
<sequence length="232" mass="26076">MRNTAENSFECSAWSTSNCNTSVSCSSCQRSHKTKANIGHILVSNICAETSTFLRLLLLLTLCLSSTLAAPQTSCILCNKEDLRVKEPTISDSYEEFTFDHQVSRQDAIQALRKFNETHGGTQNACNSMKCTPTVLNYCLGPQFLNDHCWCELQHREEGLPYVPHICYVGEKIYKPSVGSCFFFEEVKECCCAAALVSEWRHISSASFSPPQAMLSSILTLLSVLHWRSRRR</sequence>
<organism evidence="2 3">
    <name type="scientific">Drosophila virilis</name>
    <name type="common">Fruit fly</name>
    <dbReference type="NCBI Taxonomy" id="7244"/>
    <lineage>
        <taxon>Eukaryota</taxon>
        <taxon>Metazoa</taxon>
        <taxon>Ecdysozoa</taxon>
        <taxon>Arthropoda</taxon>
        <taxon>Hexapoda</taxon>
        <taxon>Insecta</taxon>
        <taxon>Pterygota</taxon>
        <taxon>Neoptera</taxon>
        <taxon>Endopterygota</taxon>
        <taxon>Diptera</taxon>
        <taxon>Brachycera</taxon>
        <taxon>Muscomorpha</taxon>
        <taxon>Ephydroidea</taxon>
        <taxon>Drosophilidae</taxon>
        <taxon>Drosophila</taxon>
    </lineage>
</organism>
<keyword evidence="3" id="KW-1185">Reference proteome</keyword>
<dbReference type="OrthoDB" id="6610578at2759"/>
<reference evidence="2 3" key="1">
    <citation type="journal article" date="2007" name="Nature">
        <title>Evolution of genes and genomes on the Drosophila phylogeny.</title>
        <authorList>
            <consortium name="Drosophila 12 Genomes Consortium"/>
            <person name="Clark A.G."/>
            <person name="Eisen M.B."/>
            <person name="Smith D.R."/>
            <person name="Bergman C.M."/>
            <person name="Oliver B."/>
            <person name="Markow T.A."/>
            <person name="Kaufman T.C."/>
            <person name="Kellis M."/>
            <person name="Gelbart W."/>
            <person name="Iyer V.N."/>
            <person name="Pollard D.A."/>
            <person name="Sackton T.B."/>
            <person name="Larracuente A.M."/>
            <person name="Singh N.D."/>
            <person name="Abad J.P."/>
            <person name="Abt D.N."/>
            <person name="Adryan B."/>
            <person name="Aguade M."/>
            <person name="Akashi H."/>
            <person name="Anderson W.W."/>
            <person name="Aquadro C.F."/>
            <person name="Ardell D.H."/>
            <person name="Arguello R."/>
            <person name="Artieri C.G."/>
            <person name="Barbash D.A."/>
            <person name="Barker D."/>
            <person name="Barsanti P."/>
            <person name="Batterham P."/>
            <person name="Batzoglou S."/>
            <person name="Begun D."/>
            <person name="Bhutkar A."/>
            <person name="Blanco E."/>
            <person name="Bosak S.A."/>
            <person name="Bradley R.K."/>
            <person name="Brand A.D."/>
            <person name="Brent M.R."/>
            <person name="Brooks A.N."/>
            <person name="Brown R.H."/>
            <person name="Butlin R.K."/>
            <person name="Caggese C."/>
            <person name="Calvi B.R."/>
            <person name="Bernardo de Carvalho A."/>
            <person name="Caspi A."/>
            <person name="Castrezana S."/>
            <person name="Celniker S.E."/>
            <person name="Chang J.L."/>
            <person name="Chapple C."/>
            <person name="Chatterji S."/>
            <person name="Chinwalla A."/>
            <person name="Civetta A."/>
            <person name="Clifton S.W."/>
            <person name="Comeron J.M."/>
            <person name="Costello J.C."/>
            <person name="Coyne J.A."/>
            <person name="Daub J."/>
            <person name="David R.G."/>
            <person name="Delcher A.L."/>
            <person name="Delehaunty K."/>
            <person name="Do C.B."/>
            <person name="Ebling H."/>
            <person name="Edwards K."/>
            <person name="Eickbush T."/>
            <person name="Evans J.D."/>
            <person name="Filipski A."/>
            <person name="Findeiss S."/>
            <person name="Freyhult E."/>
            <person name="Fulton L."/>
            <person name="Fulton R."/>
            <person name="Garcia A.C."/>
            <person name="Gardiner A."/>
            <person name="Garfield D.A."/>
            <person name="Garvin B.E."/>
            <person name="Gibson G."/>
            <person name="Gilbert D."/>
            <person name="Gnerre S."/>
            <person name="Godfrey J."/>
            <person name="Good R."/>
            <person name="Gotea V."/>
            <person name="Gravely B."/>
            <person name="Greenberg A.J."/>
            <person name="Griffiths-Jones S."/>
            <person name="Gross S."/>
            <person name="Guigo R."/>
            <person name="Gustafson E.A."/>
            <person name="Haerty W."/>
            <person name="Hahn M.W."/>
            <person name="Halligan D.L."/>
            <person name="Halpern A.L."/>
            <person name="Halter G.M."/>
            <person name="Han M.V."/>
            <person name="Heger A."/>
            <person name="Hillier L."/>
            <person name="Hinrichs A.S."/>
            <person name="Holmes I."/>
            <person name="Hoskins R.A."/>
            <person name="Hubisz M.J."/>
            <person name="Hultmark D."/>
            <person name="Huntley M.A."/>
            <person name="Jaffe D.B."/>
            <person name="Jagadeeshan S."/>
            <person name="Jeck W.R."/>
            <person name="Johnson J."/>
            <person name="Jones C.D."/>
            <person name="Jordan W.C."/>
            <person name="Karpen G.H."/>
            <person name="Kataoka E."/>
            <person name="Keightley P.D."/>
            <person name="Kheradpour P."/>
            <person name="Kirkness E.F."/>
            <person name="Koerich L.B."/>
            <person name="Kristiansen K."/>
            <person name="Kudrna D."/>
            <person name="Kulathinal R.J."/>
            <person name="Kumar S."/>
            <person name="Kwok R."/>
            <person name="Lander E."/>
            <person name="Langley C.H."/>
            <person name="Lapoint R."/>
            <person name="Lazzaro B.P."/>
            <person name="Lee S.J."/>
            <person name="Levesque L."/>
            <person name="Li R."/>
            <person name="Lin C.F."/>
            <person name="Lin M.F."/>
            <person name="Lindblad-Toh K."/>
            <person name="Llopart A."/>
            <person name="Long M."/>
            <person name="Low L."/>
            <person name="Lozovsky E."/>
            <person name="Lu J."/>
            <person name="Luo M."/>
            <person name="Machado C.A."/>
            <person name="Makalowski W."/>
            <person name="Marzo M."/>
            <person name="Matsuda M."/>
            <person name="Matzkin L."/>
            <person name="McAllister B."/>
            <person name="McBride C.S."/>
            <person name="McKernan B."/>
            <person name="McKernan K."/>
            <person name="Mendez-Lago M."/>
            <person name="Minx P."/>
            <person name="Mollenhauer M.U."/>
            <person name="Montooth K."/>
            <person name="Mount S.M."/>
            <person name="Mu X."/>
            <person name="Myers E."/>
            <person name="Negre B."/>
            <person name="Newfeld S."/>
            <person name="Nielsen R."/>
            <person name="Noor M.A."/>
            <person name="O'Grady P."/>
            <person name="Pachter L."/>
            <person name="Papaceit M."/>
            <person name="Parisi M.J."/>
            <person name="Parisi M."/>
            <person name="Parts L."/>
            <person name="Pedersen J.S."/>
            <person name="Pesole G."/>
            <person name="Phillippy A.M."/>
            <person name="Ponting C.P."/>
            <person name="Pop M."/>
            <person name="Porcelli D."/>
            <person name="Powell J.R."/>
            <person name="Prohaska S."/>
            <person name="Pruitt K."/>
            <person name="Puig M."/>
            <person name="Quesneville H."/>
            <person name="Ram K.R."/>
            <person name="Rand D."/>
            <person name="Rasmussen M.D."/>
            <person name="Reed L.K."/>
            <person name="Reenan R."/>
            <person name="Reily A."/>
            <person name="Remington K.A."/>
            <person name="Rieger T.T."/>
            <person name="Ritchie M.G."/>
            <person name="Robin C."/>
            <person name="Rogers Y.H."/>
            <person name="Rohde C."/>
            <person name="Rozas J."/>
            <person name="Rubenfield M.J."/>
            <person name="Ruiz A."/>
            <person name="Russo S."/>
            <person name="Salzberg S.L."/>
            <person name="Sanchez-Gracia A."/>
            <person name="Saranga D.J."/>
            <person name="Sato H."/>
            <person name="Schaeffer S.W."/>
            <person name="Schatz M.C."/>
            <person name="Schlenke T."/>
            <person name="Schwartz R."/>
            <person name="Segarra C."/>
            <person name="Singh R.S."/>
            <person name="Sirot L."/>
            <person name="Sirota M."/>
            <person name="Sisneros N.B."/>
            <person name="Smith C.D."/>
            <person name="Smith T.F."/>
            <person name="Spieth J."/>
            <person name="Stage D.E."/>
            <person name="Stark A."/>
            <person name="Stephan W."/>
            <person name="Strausberg R.L."/>
            <person name="Strempel S."/>
            <person name="Sturgill D."/>
            <person name="Sutton G."/>
            <person name="Sutton G.G."/>
            <person name="Tao W."/>
            <person name="Teichmann S."/>
            <person name="Tobari Y.N."/>
            <person name="Tomimura Y."/>
            <person name="Tsolas J.M."/>
            <person name="Valente V.L."/>
            <person name="Venter E."/>
            <person name="Venter J.C."/>
            <person name="Vicario S."/>
            <person name="Vieira F.G."/>
            <person name="Vilella A.J."/>
            <person name="Villasante A."/>
            <person name="Walenz B."/>
            <person name="Wang J."/>
            <person name="Wasserman M."/>
            <person name="Watts T."/>
            <person name="Wilson D."/>
            <person name="Wilson R.K."/>
            <person name="Wing R.A."/>
            <person name="Wolfner M.F."/>
            <person name="Wong A."/>
            <person name="Wong G.K."/>
            <person name="Wu C.I."/>
            <person name="Wu G."/>
            <person name="Yamamoto D."/>
            <person name="Yang H.P."/>
            <person name="Yang S.P."/>
            <person name="Yorke J.A."/>
            <person name="Yoshida K."/>
            <person name="Zdobnov E."/>
            <person name="Zhang P."/>
            <person name="Zhang Y."/>
            <person name="Zimin A.V."/>
            <person name="Baldwin J."/>
            <person name="Abdouelleil A."/>
            <person name="Abdulkadir J."/>
            <person name="Abebe A."/>
            <person name="Abera B."/>
            <person name="Abreu J."/>
            <person name="Acer S.C."/>
            <person name="Aftuck L."/>
            <person name="Alexander A."/>
            <person name="An P."/>
            <person name="Anderson E."/>
            <person name="Anderson S."/>
            <person name="Arachi H."/>
            <person name="Azer M."/>
            <person name="Bachantsang P."/>
            <person name="Barry A."/>
            <person name="Bayul T."/>
            <person name="Berlin A."/>
            <person name="Bessette D."/>
            <person name="Bloom T."/>
            <person name="Blye J."/>
            <person name="Boguslavskiy L."/>
            <person name="Bonnet C."/>
            <person name="Boukhgalter B."/>
            <person name="Bourzgui I."/>
            <person name="Brown A."/>
            <person name="Cahill P."/>
            <person name="Channer S."/>
            <person name="Cheshatsang Y."/>
            <person name="Chuda L."/>
            <person name="Citroen M."/>
            <person name="Collymore A."/>
            <person name="Cooke P."/>
            <person name="Costello M."/>
            <person name="D'Aco K."/>
            <person name="Daza R."/>
            <person name="De Haan G."/>
            <person name="DeGray S."/>
            <person name="DeMaso C."/>
            <person name="Dhargay N."/>
            <person name="Dooley K."/>
            <person name="Dooley E."/>
            <person name="Doricent M."/>
            <person name="Dorje P."/>
            <person name="Dorjee K."/>
            <person name="Dupes A."/>
            <person name="Elong R."/>
            <person name="Falk J."/>
            <person name="Farina A."/>
            <person name="Faro S."/>
            <person name="Ferguson D."/>
            <person name="Fisher S."/>
            <person name="Foley C.D."/>
            <person name="Franke A."/>
            <person name="Friedrich D."/>
            <person name="Gadbois L."/>
            <person name="Gearin G."/>
            <person name="Gearin C.R."/>
            <person name="Giannoukos G."/>
            <person name="Goode T."/>
            <person name="Graham J."/>
            <person name="Grandbois E."/>
            <person name="Grewal S."/>
            <person name="Gyaltsen K."/>
            <person name="Hafez N."/>
            <person name="Hagos B."/>
            <person name="Hall J."/>
            <person name="Henson C."/>
            <person name="Hollinger A."/>
            <person name="Honan T."/>
            <person name="Huard M.D."/>
            <person name="Hughes L."/>
            <person name="Hurhula B."/>
            <person name="Husby M.E."/>
            <person name="Kamat A."/>
            <person name="Kanga B."/>
            <person name="Kashin S."/>
            <person name="Khazanovich D."/>
            <person name="Kisner P."/>
            <person name="Lance K."/>
            <person name="Lara M."/>
            <person name="Lee W."/>
            <person name="Lennon N."/>
            <person name="Letendre F."/>
            <person name="LeVine R."/>
            <person name="Lipovsky A."/>
            <person name="Liu X."/>
            <person name="Liu J."/>
            <person name="Liu S."/>
            <person name="Lokyitsang T."/>
            <person name="Lokyitsang Y."/>
            <person name="Lubonja R."/>
            <person name="Lui A."/>
            <person name="MacDonald P."/>
            <person name="Magnisalis V."/>
            <person name="Maru K."/>
            <person name="Matthews C."/>
            <person name="McCusker W."/>
            <person name="McDonough S."/>
            <person name="Mehta T."/>
            <person name="Meldrim J."/>
            <person name="Meneus L."/>
            <person name="Mihai O."/>
            <person name="Mihalev A."/>
            <person name="Mihova T."/>
            <person name="Mittelman R."/>
            <person name="Mlenga V."/>
            <person name="Montmayeur A."/>
            <person name="Mulrain L."/>
            <person name="Navidi A."/>
            <person name="Naylor J."/>
            <person name="Negash T."/>
            <person name="Nguyen T."/>
            <person name="Nguyen N."/>
            <person name="Nicol R."/>
            <person name="Norbu C."/>
            <person name="Norbu N."/>
            <person name="Novod N."/>
            <person name="O'Neill B."/>
            <person name="Osman S."/>
            <person name="Markiewicz E."/>
            <person name="Oyono O.L."/>
            <person name="Patti C."/>
            <person name="Phunkhang P."/>
            <person name="Pierre F."/>
            <person name="Priest M."/>
            <person name="Raghuraman S."/>
            <person name="Rege F."/>
            <person name="Reyes R."/>
            <person name="Rise C."/>
            <person name="Rogov P."/>
            <person name="Ross K."/>
            <person name="Ryan E."/>
            <person name="Settipalli S."/>
            <person name="Shea T."/>
            <person name="Sherpa N."/>
            <person name="Shi L."/>
            <person name="Shih D."/>
            <person name="Sparrow T."/>
            <person name="Spaulding J."/>
            <person name="Stalker J."/>
            <person name="Stange-Thomann N."/>
            <person name="Stavropoulos S."/>
            <person name="Stone C."/>
            <person name="Strader C."/>
            <person name="Tesfaye S."/>
            <person name="Thomson T."/>
            <person name="Thoulutsang Y."/>
            <person name="Thoulutsang D."/>
            <person name="Topham K."/>
            <person name="Topping I."/>
            <person name="Tsamla T."/>
            <person name="Vassiliev H."/>
            <person name="Vo A."/>
            <person name="Wangchuk T."/>
            <person name="Wangdi T."/>
            <person name="Weiand M."/>
            <person name="Wilkinson J."/>
            <person name="Wilson A."/>
            <person name="Yadav S."/>
            <person name="Young G."/>
            <person name="Yu Q."/>
            <person name="Zembek L."/>
            <person name="Zhong D."/>
            <person name="Zimmer A."/>
            <person name="Zwirko Z."/>
            <person name="Jaffe D.B."/>
            <person name="Alvarez P."/>
            <person name="Brockman W."/>
            <person name="Butler J."/>
            <person name="Chin C."/>
            <person name="Gnerre S."/>
            <person name="Grabherr M."/>
            <person name="Kleber M."/>
            <person name="Mauceli E."/>
            <person name="MacCallum I."/>
        </authorList>
    </citation>
    <scope>NUCLEOTIDE SEQUENCE [LARGE SCALE GENOMIC DNA]</scope>
    <source>
        <strain evidence="3">Tucson 15010-1051.87</strain>
    </source>
</reference>
<name>B4LGC9_DROVI</name>
<dbReference type="AlphaFoldDB" id="B4LGC9"/>
<dbReference type="KEGG" id="dvi:6624062"/>
<feature type="domain" description="CCC" evidence="1">
    <location>
        <begin position="99"/>
        <end position="202"/>
    </location>
</feature>
<dbReference type="EMBL" id="CH940647">
    <property type="protein sequence ID" value="EDW70458.1"/>
    <property type="molecule type" value="Genomic_DNA"/>
</dbReference>